<dbReference type="CDD" id="cd06822">
    <property type="entry name" value="PLPDE_III_YBL036c_euk"/>
    <property type="match status" value="1"/>
</dbReference>
<dbReference type="EMBL" id="KE375044">
    <property type="protein sequence ID" value="EPQ64987.1"/>
    <property type="molecule type" value="Genomic_DNA"/>
</dbReference>
<dbReference type="EMBL" id="UIGY01000071">
    <property type="protein sequence ID" value="SUZ10082.1"/>
    <property type="molecule type" value="Genomic_DNA"/>
</dbReference>
<dbReference type="Proteomes" id="UP000053110">
    <property type="component" value="Unassembled WGS sequence"/>
</dbReference>
<dbReference type="Pfam" id="PF01168">
    <property type="entry name" value="Ala_racemase_N"/>
    <property type="match status" value="1"/>
</dbReference>
<name>A0A061HHM9_BLUGR</name>
<evidence type="ECO:0000313" key="5">
    <source>
        <dbReference type="EMBL" id="SUZ10082.1"/>
    </source>
</evidence>
<evidence type="ECO:0000313" key="6">
    <source>
        <dbReference type="Proteomes" id="UP000053110"/>
    </source>
</evidence>
<dbReference type="OrthoDB" id="10264196at2759"/>
<evidence type="ECO:0000259" key="3">
    <source>
        <dbReference type="Pfam" id="PF01168"/>
    </source>
</evidence>
<comment type="similarity">
    <text evidence="2">Belongs to the pyridoxal phosphate-binding protein YggS/PROSC family.</text>
</comment>
<accession>A0A061HHM9</accession>
<feature type="domain" description="Alanine racemase N-terminal" evidence="3">
    <location>
        <begin position="27"/>
        <end position="278"/>
    </location>
</feature>
<dbReference type="InterPro" id="IPR011078">
    <property type="entry name" value="PyrdxlP_homeostasis"/>
</dbReference>
<dbReference type="PROSITE" id="PS01211">
    <property type="entry name" value="UPF0001"/>
    <property type="match status" value="1"/>
</dbReference>
<feature type="non-terminal residue" evidence="5">
    <location>
        <position position="284"/>
    </location>
</feature>
<reference evidence="5" key="3">
    <citation type="submission" date="2018-07" db="EMBL/GenBank/DDBJ databases">
        <authorList>
            <person name="Quirk P.G."/>
            <person name="Krulwich T.A."/>
        </authorList>
    </citation>
    <scope>NUCLEOTIDE SEQUENCE</scope>
    <source>
        <strain evidence="5">96224</strain>
    </source>
</reference>
<proteinExistence type="inferred from homology"/>
<dbReference type="GO" id="GO:0030170">
    <property type="term" value="F:pyridoxal phosphate binding"/>
    <property type="evidence" value="ECO:0007669"/>
    <property type="project" value="InterPro"/>
</dbReference>
<dbReference type="AlphaFoldDB" id="A0A061HHM9"/>
<evidence type="ECO:0000256" key="2">
    <source>
        <dbReference type="RuleBase" id="RU004514"/>
    </source>
</evidence>
<dbReference type="PANTHER" id="PTHR10146">
    <property type="entry name" value="PROLINE SYNTHETASE CO-TRANSCRIBED BACTERIAL HOMOLOG PROTEIN"/>
    <property type="match status" value="1"/>
</dbReference>
<dbReference type="NCBIfam" id="TIGR00044">
    <property type="entry name" value="YggS family pyridoxal phosphate-dependent enzyme"/>
    <property type="match status" value="1"/>
</dbReference>
<protein>
    <submittedName>
        <fullName evidence="5">BgtA-21081</fullName>
    </submittedName>
</protein>
<dbReference type="InterPro" id="IPR029066">
    <property type="entry name" value="PLP-binding_barrel"/>
</dbReference>
<reference evidence="4" key="2">
    <citation type="submission" date="2013-01" db="EMBL/GenBank/DDBJ databases">
        <title>The wheat powdery mildew genome reveals unique evolution of an obligate biotroph.</title>
        <authorList>
            <person name="Oberhaensli S."/>
            <person name="Wicker T."/>
            <person name="Keller B."/>
        </authorList>
    </citation>
    <scope>NUCLEOTIDE SEQUENCE</scope>
    <source>
        <strain evidence="4">96224</strain>
    </source>
</reference>
<reference evidence="6" key="1">
    <citation type="journal article" date="2013" name="Nat. Genet.">
        <title>The wheat powdery mildew genome shows the unique evolution of an obligate biotroph.</title>
        <authorList>
            <person name="Wicker T."/>
            <person name="Oberhaensli S."/>
            <person name="Parlange F."/>
            <person name="Buchmann J.P."/>
            <person name="Shatalina M."/>
            <person name="Roffler S."/>
            <person name="Ben-David R."/>
            <person name="Dolezel J."/>
            <person name="Simkova H."/>
            <person name="Schulze-Lefert P."/>
            <person name="Spanu P.D."/>
            <person name="Bruggmann R."/>
            <person name="Amselem J."/>
            <person name="Quesneville H."/>
            <person name="Ver Loren van Themaat E."/>
            <person name="Paape T."/>
            <person name="Shimizu K.K."/>
            <person name="Keller B."/>
        </authorList>
    </citation>
    <scope>NUCLEOTIDE SEQUENCE [LARGE SCALE GENOMIC DNA]</scope>
    <source>
        <strain evidence="6">96224</strain>
    </source>
</reference>
<dbReference type="Gene3D" id="3.20.20.10">
    <property type="entry name" value="Alanine racemase"/>
    <property type="match status" value="1"/>
</dbReference>
<dbReference type="HOGENOM" id="CLU_059988_2_0_1"/>
<evidence type="ECO:0000256" key="1">
    <source>
        <dbReference type="ARBA" id="ARBA00022898"/>
    </source>
</evidence>
<organism evidence="5">
    <name type="scientific">Blumeria graminis f. sp. tritici 96224</name>
    <dbReference type="NCBI Taxonomy" id="1268274"/>
    <lineage>
        <taxon>Eukaryota</taxon>
        <taxon>Fungi</taxon>
        <taxon>Dikarya</taxon>
        <taxon>Ascomycota</taxon>
        <taxon>Pezizomycotina</taxon>
        <taxon>Leotiomycetes</taxon>
        <taxon>Erysiphales</taxon>
        <taxon>Erysiphaceae</taxon>
        <taxon>Blumeria</taxon>
    </lineage>
</organism>
<dbReference type="PANTHER" id="PTHR10146:SF14">
    <property type="entry name" value="PYRIDOXAL PHOSPHATE HOMEOSTASIS PROTEIN"/>
    <property type="match status" value="1"/>
</dbReference>
<dbReference type="HAMAP" id="MF_02087">
    <property type="entry name" value="PLP_homeostasis"/>
    <property type="match status" value="1"/>
</dbReference>
<gene>
    <name evidence="4" type="ORF">BGT96224_A21081</name>
    <name evidence="5" type="ORF">BGT96224V2_LOCUS3256</name>
</gene>
<evidence type="ECO:0000313" key="4">
    <source>
        <dbReference type="EMBL" id="EPQ64987.1"/>
    </source>
</evidence>
<dbReference type="InterPro" id="IPR001608">
    <property type="entry name" value="Ala_racemase_N"/>
</dbReference>
<sequence>MDLPEKPLEGSEMHVDAERAKTLVSALLNVTRRINTKAVGRNVQLVAVSKLKPASDILALYDSGHRHFGENYAQELIEKSTVLPKDIKWHFIGGLQSNKCKSLASSIPNLSSVSSVDSAKKANLLNLGRACFPDSNPMNIHIQVNTSSEPSKSGSPPGEATAELALHILQSCPNLQLKGLMTIGAIARSIAVASGQNDNEDFRILRDERDSLEEILRRESKGKDWETRWGTIINNKDATEADPIRRLELSMGMSDDFELAVEMGSNEVRVGSTIFGQRNVKKKD</sequence>
<keyword evidence="1" id="KW-0663">Pyridoxal phosphate</keyword>
<dbReference type="SUPFAM" id="SSF51419">
    <property type="entry name" value="PLP-binding barrel"/>
    <property type="match status" value="1"/>
</dbReference>